<sequence>MSNAAVGPIYDSIISEVINSVRVDFEETGVDESALEDLKKLWQSKLSQMNIAQFPWDPKPDPPPAPADTNAPATTAAPGAPAVGAAAYTQASLTPQPSAQGLTLPGSVMPVSNGGAVKTEPGYSTEPAIKQEPGISNPMMPAYNPANGARATAAQRAAMALENQFGQRAAASINALQNGMAAPQQQPQQPADPQQQYRQNLAASMQQRMQQQSPRPPNGLPTSQMDGSADDAAGQEDQPAATIPDRAEIDAHLHAQLIARAKEMEGGGLMVPLCKAVKDCSIVTKRSSGDGAGQFDGPDEDMDGDEDAINSDLDDPDEAADDDDEDEDEMGHMMLCLYDKVQRVKNKWKCILKDGVLTVNNKEYVFHKATGEYEW</sequence>
<dbReference type="Proteomes" id="UP001583172">
    <property type="component" value="Unassembled WGS sequence"/>
</dbReference>
<organism evidence="6 7">
    <name type="scientific">Humicola insolens</name>
    <name type="common">Soft-rot fungus</name>
    <dbReference type="NCBI Taxonomy" id="85995"/>
    <lineage>
        <taxon>Eukaryota</taxon>
        <taxon>Fungi</taxon>
        <taxon>Dikarya</taxon>
        <taxon>Ascomycota</taxon>
        <taxon>Pezizomycotina</taxon>
        <taxon>Sordariomycetes</taxon>
        <taxon>Sordariomycetidae</taxon>
        <taxon>Sordariales</taxon>
        <taxon>Chaetomiaceae</taxon>
        <taxon>Mycothermus</taxon>
    </lineage>
</organism>
<accession>A0ABR3VKE8</accession>
<keyword evidence="4" id="KW-0539">Nucleus</keyword>
<dbReference type="InterPro" id="IPR009088">
    <property type="entry name" value="TFIIA_b-brl"/>
</dbReference>
<dbReference type="SUPFAM" id="SSF47396">
    <property type="entry name" value="Transcription factor IIA (TFIIA), alpha-helical domain"/>
    <property type="match status" value="1"/>
</dbReference>
<protein>
    <submittedName>
        <fullName evidence="6">Uncharacterized protein</fullName>
    </submittedName>
</protein>
<dbReference type="PANTHER" id="PTHR12694">
    <property type="entry name" value="TRANSCRIPTION INITIATION FACTOR IIA SUBUNIT 1"/>
    <property type="match status" value="1"/>
</dbReference>
<dbReference type="PANTHER" id="PTHR12694:SF8">
    <property type="entry name" value="TRANSCRIPTION INITIATION FACTOR IIA SUBUNIT 1"/>
    <property type="match status" value="1"/>
</dbReference>
<evidence type="ECO:0000256" key="2">
    <source>
        <dbReference type="ARBA" id="ARBA00010059"/>
    </source>
</evidence>
<feature type="compositionally biased region" description="Acidic residues" evidence="5">
    <location>
        <begin position="297"/>
        <end position="327"/>
    </location>
</feature>
<feature type="region of interest" description="Disordered" evidence="5">
    <location>
        <begin position="178"/>
        <end position="239"/>
    </location>
</feature>
<reference evidence="6 7" key="1">
    <citation type="journal article" date="2024" name="Commun. Biol.">
        <title>Comparative genomic analysis of thermophilic fungi reveals convergent evolutionary adaptations and gene losses.</title>
        <authorList>
            <person name="Steindorff A.S."/>
            <person name="Aguilar-Pontes M.V."/>
            <person name="Robinson A.J."/>
            <person name="Andreopoulos B."/>
            <person name="LaButti K."/>
            <person name="Kuo A."/>
            <person name="Mondo S."/>
            <person name="Riley R."/>
            <person name="Otillar R."/>
            <person name="Haridas S."/>
            <person name="Lipzen A."/>
            <person name="Grimwood J."/>
            <person name="Schmutz J."/>
            <person name="Clum A."/>
            <person name="Reid I.D."/>
            <person name="Moisan M.C."/>
            <person name="Butler G."/>
            <person name="Nguyen T.T.M."/>
            <person name="Dewar K."/>
            <person name="Conant G."/>
            <person name="Drula E."/>
            <person name="Henrissat B."/>
            <person name="Hansel C."/>
            <person name="Singer S."/>
            <person name="Hutchinson M.I."/>
            <person name="de Vries R.P."/>
            <person name="Natvig D.O."/>
            <person name="Powell A.J."/>
            <person name="Tsang A."/>
            <person name="Grigoriev I.V."/>
        </authorList>
    </citation>
    <scope>NUCLEOTIDE SEQUENCE [LARGE SCALE GENOMIC DNA]</scope>
    <source>
        <strain evidence="6 7">CBS 620.91</strain>
    </source>
</reference>
<gene>
    <name evidence="6" type="ORF">VTJ49DRAFT_6284</name>
</gene>
<feature type="region of interest" description="Disordered" evidence="5">
    <location>
        <begin position="285"/>
        <end position="327"/>
    </location>
</feature>
<evidence type="ECO:0000313" key="6">
    <source>
        <dbReference type="EMBL" id="KAL1841961.1"/>
    </source>
</evidence>
<dbReference type="InterPro" id="IPR004855">
    <property type="entry name" value="TFIIA_asu/bsu"/>
</dbReference>
<dbReference type="SMART" id="SM01371">
    <property type="entry name" value="TFIIA"/>
    <property type="match status" value="1"/>
</dbReference>
<dbReference type="CDD" id="cd07976">
    <property type="entry name" value="TFIIA_alpha_beta_like"/>
    <property type="match status" value="2"/>
</dbReference>
<evidence type="ECO:0000313" key="7">
    <source>
        <dbReference type="Proteomes" id="UP001583172"/>
    </source>
</evidence>
<dbReference type="Gene3D" id="1.10.287.100">
    <property type="match status" value="1"/>
</dbReference>
<proteinExistence type="inferred from homology"/>
<dbReference type="SUPFAM" id="SSF50784">
    <property type="entry name" value="Transcription factor IIA (TFIIA), beta-barrel domain"/>
    <property type="match status" value="1"/>
</dbReference>
<evidence type="ECO:0000256" key="3">
    <source>
        <dbReference type="ARBA" id="ARBA00023163"/>
    </source>
</evidence>
<keyword evidence="7" id="KW-1185">Reference proteome</keyword>
<evidence type="ECO:0000256" key="4">
    <source>
        <dbReference type="ARBA" id="ARBA00023242"/>
    </source>
</evidence>
<name>A0ABR3VKE8_HUMIN</name>
<evidence type="ECO:0000256" key="5">
    <source>
        <dbReference type="SAM" id="MobiDB-lite"/>
    </source>
</evidence>
<comment type="subcellular location">
    <subcellularLocation>
        <location evidence="1">Nucleus</location>
    </subcellularLocation>
</comment>
<dbReference type="Gene3D" id="2.30.18.10">
    <property type="entry name" value="Transcription factor IIA (TFIIA), beta-barrel domain"/>
    <property type="match status" value="1"/>
</dbReference>
<evidence type="ECO:0000256" key="1">
    <source>
        <dbReference type="ARBA" id="ARBA00004123"/>
    </source>
</evidence>
<dbReference type="EMBL" id="JAZGSY010000058">
    <property type="protein sequence ID" value="KAL1841961.1"/>
    <property type="molecule type" value="Genomic_DNA"/>
</dbReference>
<feature type="compositionally biased region" description="Low complexity" evidence="5">
    <location>
        <begin position="67"/>
        <end position="78"/>
    </location>
</feature>
<feature type="region of interest" description="Disordered" evidence="5">
    <location>
        <begin position="53"/>
        <end position="78"/>
    </location>
</feature>
<dbReference type="Pfam" id="PF03153">
    <property type="entry name" value="TFIIA"/>
    <property type="match status" value="1"/>
</dbReference>
<feature type="region of interest" description="Disordered" evidence="5">
    <location>
        <begin position="112"/>
        <end position="143"/>
    </location>
</feature>
<comment type="caution">
    <text evidence="6">The sequence shown here is derived from an EMBL/GenBank/DDBJ whole genome shotgun (WGS) entry which is preliminary data.</text>
</comment>
<feature type="compositionally biased region" description="Low complexity" evidence="5">
    <location>
        <begin position="181"/>
        <end position="213"/>
    </location>
</feature>
<comment type="similarity">
    <text evidence="2">Belongs to the TFIIA subunit 1 family.</text>
</comment>
<keyword evidence="3" id="KW-0804">Transcription</keyword>